<protein>
    <submittedName>
        <fullName evidence="2">Uncharacterized protein</fullName>
    </submittedName>
</protein>
<evidence type="ECO:0000313" key="3">
    <source>
        <dbReference type="Proteomes" id="UP001016761"/>
    </source>
</evidence>
<feature type="compositionally biased region" description="Acidic residues" evidence="1">
    <location>
        <begin position="153"/>
        <end position="162"/>
    </location>
</feature>
<keyword evidence="3" id="KW-1185">Reference proteome</keyword>
<organism evidence="2 3">
    <name type="scientific">Haloterrigena gelatinilytica</name>
    <dbReference type="NCBI Taxonomy" id="2741724"/>
    <lineage>
        <taxon>Archaea</taxon>
        <taxon>Methanobacteriati</taxon>
        <taxon>Methanobacteriota</taxon>
        <taxon>Stenosarchaea group</taxon>
        <taxon>Halobacteria</taxon>
        <taxon>Halobacteriales</taxon>
        <taxon>Natrialbaceae</taxon>
        <taxon>Haloterrigena</taxon>
    </lineage>
</organism>
<dbReference type="RefSeq" id="WP_174682833.1">
    <property type="nucleotide sequence ID" value="NZ_JABUQZ010000003.1"/>
</dbReference>
<accession>A0ABX2LFG5</accession>
<evidence type="ECO:0000313" key="2">
    <source>
        <dbReference type="EMBL" id="NUC74995.1"/>
    </source>
</evidence>
<dbReference type="EMBL" id="JABUQZ010000003">
    <property type="protein sequence ID" value="NUC74995.1"/>
    <property type="molecule type" value="Genomic_DNA"/>
</dbReference>
<gene>
    <name evidence="2" type="ORF">HTZ84_22280</name>
</gene>
<feature type="region of interest" description="Disordered" evidence="1">
    <location>
        <begin position="140"/>
        <end position="162"/>
    </location>
</feature>
<proteinExistence type="predicted"/>
<comment type="caution">
    <text evidence="2">The sequence shown here is derived from an EMBL/GenBank/DDBJ whole genome shotgun (WGS) entry which is preliminary data.</text>
</comment>
<dbReference type="Proteomes" id="UP001016761">
    <property type="component" value="Unassembled WGS sequence"/>
</dbReference>
<name>A0ABX2LFG5_9EURY</name>
<evidence type="ECO:0000256" key="1">
    <source>
        <dbReference type="SAM" id="MobiDB-lite"/>
    </source>
</evidence>
<feature type="compositionally biased region" description="Basic and acidic residues" evidence="1">
    <location>
        <begin position="140"/>
        <end position="152"/>
    </location>
</feature>
<reference evidence="2 3" key="1">
    <citation type="submission" date="2020-06" db="EMBL/GenBank/DDBJ databases">
        <title>Haloterrigena sp. nov., an extremely halophilic archaeon isolated from a saline sediment.</title>
        <authorList>
            <person name="Liu B.-B."/>
        </authorList>
    </citation>
    <scope>NUCLEOTIDE SEQUENCE [LARGE SCALE GENOMIC DNA]</scope>
    <source>
        <strain evidence="2 3">SYSU A558-1</strain>
    </source>
</reference>
<sequence>MIRTILEKAEAVVMAAAVLPIWAFCQLLQRNQDLPDRDPADGDDCITSFEATEPARIEYRPTEDTLEAAANSPTEYNVYTERRVTIDPDRLEEWVRANYDDETRVHIQTKYGTDVYTRGEKLDHECPVCGDPALVVSRGGQREWSHTDRDEPCTLEEVDDGE</sequence>